<feature type="region of interest" description="Disordered" evidence="1">
    <location>
        <begin position="23"/>
        <end position="46"/>
    </location>
</feature>
<reference evidence="3" key="1">
    <citation type="submission" date="2018-05" db="EMBL/GenBank/DDBJ databases">
        <title>Genome Sequencing of selected type strains of the family Eggerthellaceae.</title>
        <authorList>
            <person name="Danylec N."/>
            <person name="Stoll D.A."/>
            <person name="Doetsch A."/>
            <person name="Huch M."/>
        </authorList>
    </citation>
    <scope>NUCLEOTIDE SEQUENCE [LARGE SCALE GENOMIC DNA]</scope>
    <source>
        <strain evidence="3">DSM 16106</strain>
    </source>
</reference>
<keyword evidence="3" id="KW-1185">Reference proteome</keyword>
<sequence>MKSENPLPASEIVRIMPTDDDIDGLFSSASKDAGKGEDTPDRYGSGIVWEEFHMPTNYRQ</sequence>
<proteinExistence type="predicted"/>
<name>A0A3N0AUX2_9ACTN</name>
<evidence type="ECO:0000256" key="1">
    <source>
        <dbReference type="SAM" id="MobiDB-lite"/>
    </source>
</evidence>
<feature type="compositionally biased region" description="Basic and acidic residues" evidence="1">
    <location>
        <begin position="32"/>
        <end position="41"/>
    </location>
</feature>
<comment type="caution">
    <text evidence="2">The sequence shown here is derived from an EMBL/GenBank/DDBJ whole genome shotgun (WGS) entry which is preliminary data.</text>
</comment>
<evidence type="ECO:0000313" key="2">
    <source>
        <dbReference type="EMBL" id="RNL38458.1"/>
    </source>
</evidence>
<organism evidence="2 3">
    <name type="scientific">Paraeggerthella hongkongensis</name>
    <dbReference type="NCBI Taxonomy" id="230658"/>
    <lineage>
        <taxon>Bacteria</taxon>
        <taxon>Bacillati</taxon>
        <taxon>Actinomycetota</taxon>
        <taxon>Coriobacteriia</taxon>
        <taxon>Eggerthellales</taxon>
        <taxon>Eggerthellaceae</taxon>
        <taxon>Paraeggerthella</taxon>
    </lineage>
</organism>
<dbReference type="Proteomes" id="UP000278632">
    <property type="component" value="Unassembled WGS sequence"/>
</dbReference>
<gene>
    <name evidence="2" type="ORF">DMP08_11905</name>
</gene>
<evidence type="ECO:0000313" key="3">
    <source>
        <dbReference type="Proteomes" id="UP000278632"/>
    </source>
</evidence>
<protein>
    <submittedName>
        <fullName evidence="2">Uncharacterized protein</fullName>
    </submittedName>
</protein>
<accession>A0A3N0AUX2</accession>
<dbReference type="AlphaFoldDB" id="A0A3N0AUX2"/>
<dbReference type="EMBL" id="QICD01000039">
    <property type="protein sequence ID" value="RNL38458.1"/>
    <property type="molecule type" value="Genomic_DNA"/>
</dbReference>